<keyword evidence="1" id="KW-1133">Transmembrane helix</keyword>
<keyword evidence="4" id="KW-1185">Reference proteome</keyword>
<dbReference type="SUPFAM" id="SSF50630">
    <property type="entry name" value="Acid proteases"/>
    <property type="match status" value="1"/>
</dbReference>
<keyword evidence="2" id="KW-0732">Signal</keyword>
<feature type="chain" id="PRO_5042900011" description="Peptidase A1 domain-containing protein" evidence="2">
    <location>
        <begin position="18"/>
        <end position="549"/>
    </location>
</feature>
<reference evidence="3 4" key="1">
    <citation type="submission" date="2019-10" db="EMBL/GenBank/DDBJ databases">
        <authorList>
            <person name="Palmer J.M."/>
        </authorList>
    </citation>
    <scope>NUCLEOTIDE SEQUENCE [LARGE SCALE GENOMIC DNA]</scope>
    <source>
        <strain evidence="3 4">TWF718</strain>
    </source>
</reference>
<evidence type="ECO:0000256" key="1">
    <source>
        <dbReference type="SAM" id="Phobius"/>
    </source>
</evidence>
<evidence type="ECO:0000313" key="3">
    <source>
        <dbReference type="EMBL" id="KAK6339978.1"/>
    </source>
</evidence>
<feature type="transmembrane region" description="Helical" evidence="1">
    <location>
        <begin position="474"/>
        <end position="494"/>
    </location>
</feature>
<dbReference type="EMBL" id="JAVHNR010000006">
    <property type="protein sequence ID" value="KAK6339978.1"/>
    <property type="molecule type" value="Genomic_DNA"/>
</dbReference>
<evidence type="ECO:0008006" key="5">
    <source>
        <dbReference type="Google" id="ProtNLM"/>
    </source>
</evidence>
<comment type="caution">
    <text evidence="3">The sequence shown here is derived from an EMBL/GenBank/DDBJ whole genome shotgun (WGS) entry which is preliminary data.</text>
</comment>
<evidence type="ECO:0000313" key="4">
    <source>
        <dbReference type="Proteomes" id="UP001313282"/>
    </source>
</evidence>
<feature type="signal peptide" evidence="2">
    <location>
        <begin position="1"/>
        <end position="17"/>
    </location>
</feature>
<proteinExistence type="predicted"/>
<accession>A0AAN8MVP4</accession>
<dbReference type="AlphaFoldDB" id="A0AAN8MVP4"/>
<evidence type="ECO:0000256" key="2">
    <source>
        <dbReference type="SAM" id="SignalP"/>
    </source>
</evidence>
<protein>
    <recommendedName>
        <fullName evidence="5">Peptidase A1 domain-containing protein</fullName>
    </recommendedName>
</protein>
<keyword evidence="1" id="KW-0472">Membrane</keyword>
<organism evidence="3 4">
    <name type="scientific">Orbilia javanica</name>
    <dbReference type="NCBI Taxonomy" id="47235"/>
    <lineage>
        <taxon>Eukaryota</taxon>
        <taxon>Fungi</taxon>
        <taxon>Dikarya</taxon>
        <taxon>Ascomycota</taxon>
        <taxon>Pezizomycotina</taxon>
        <taxon>Orbiliomycetes</taxon>
        <taxon>Orbiliales</taxon>
        <taxon>Orbiliaceae</taxon>
        <taxon>Orbilia</taxon>
    </lineage>
</organism>
<dbReference type="Proteomes" id="UP001313282">
    <property type="component" value="Unassembled WGS sequence"/>
</dbReference>
<sequence length="549" mass="59837">MRSSIPALLCFLASVSASISNESSVCSDPPNPIQVNFGDVILGSFHDTPEPTGYGLMVGLRGEMFAPRIELVGSPGIDMRVSQVARNCTELTPVPVGCKLDSSYHISTAVLAGGVYSELYSGGKLNYPVTADNRDALGKETLDFAVTVLDNFTFQYNRDQMSDSSRGLGSLVSSYLNLGPDSGFLRRLVTDGLIASRSWSFFAGLLGTGADLHMIDIGGLVLGGYHPTQVKGGKFKEFPFPEAQDNSCLFPVNISGVKWIGQEAIDSSLPNQRPFTACINPGSNRFEFPFQIWETLERFSLNAGIQSTKNISRNVKPVNPILPIDQEGLVIDDYQWQIENARPNILSSENLTMTIQVENGPEIIIPHTQIFQRRRRMSKEGLIEADQGPGAGSDSDRRTAIITYPDQSTGAKPIFGLPFLSASYFTVNYDTGAFGLAPITTVMNGDFLTEPFLPATCFLKPEEKPAPRLVEAKIVAPIVVGSAIVLICGVVAICRGQKTYEFSLSSPFIRKAISEKRTPEMDATAPFEHEVEGKPIYELPNNRSNRDLV</sequence>
<dbReference type="Gene3D" id="2.40.70.10">
    <property type="entry name" value="Acid Proteases"/>
    <property type="match status" value="1"/>
</dbReference>
<dbReference type="InterPro" id="IPR021109">
    <property type="entry name" value="Peptidase_aspartic_dom_sf"/>
</dbReference>
<keyword evidence="1" id="KW-0812">Transmembrane</keyword>
<gene>
    <name evidence="3" type="ORF">TWF718_009365</name>
</gene>
<name>A0AAN8MVP4_9PEZI</name>